<dbReference type="Pfam" id="PF24681">
    <property type="entry name" value="Kelch_KLHDC2_KLHL20_DRC7"/>
    <property type="match status" value="1"/>
</dbReference>
<dbReference type="SMART" id="SM00612">
    <property type="entry name" value="Kelch"/>
    <property type="match status" value="2"/>
</dbReference>
<reference evidence="2 3" key="1">
    <citation type="submission" date="2024-02" db="EMBL/GenBank/DDBJ databases">
        <authorList>
            <person name="Daric V."/>
            <person name="Darras S."/>
        </authorList>
    </citation>
    <scope>NUCLEOTIDE SEQUENCE [LARGE SCALE GENOMIC DNA]</scope>
</reference>
<dbReference type="Gene3D" id="2.120.10.80">
    <property type="entry name" value="Kelch-type beta propeller"/>
    <property type="match status" value="2"/>
</dbReference>
<proteinExistence type="predicted"/>
<keyword evidence="3" id="KW-1185">Reference proteome</keyword>
<accession>A0ABP0GLK7</accession>
<dbReference type="InterPro" id="IPR052637">
    <property type="entry name" value="KLHDC3-like"/>
</dbReference>
<evidence type="ECO:0000313" key="2">
    <source>
        <dbReference type="EMBL" id="CAK8692263.1"/>
    </source>
</evidence>
<evidence type="ECO:0000256" key="1">
    <source>
        <dbReference type="ARBA" id="ARBA00022441"/>
    </source>
</evidence>
<evidence type="ECO:0008006" key="4">
    <source>
        <dbReference type="Google" id="ProtNLM"/>
    </source>
</evidence>
<sequence length="386" mass="44144">MIPQWTLSLEGGPRRVNHSAVIVDHRIFMFGGFCMGEDYATLHAIDVHVLNTNSCRWMKIPTENTYKLKSEVPFMRYGHASVAIEKNAFLFGGRNDILGASACQGLYCFNTEHFKWSKVKVKGDIPCGRDGHAMCVANGNIYVFGGFEVDTNRFSNDLFMLDMSTLAWQRISDEFNRCPSWRDFHTMTTCGDHIYVFGGRCNQHQSHYSQLDEFYDNTLMVFDTKMKSWSAAVCSDLSLPPGRRSHSAFTYKHCLFIFGGFNSVVYEHFNDLWKYDPVESKWENVKTLGSSPTARRRQCCCLYEDQLFMFGGTSPKSETTQQTDDEEELFDHNDTNVLDFAPTLKTLCFIVLLQYKVNLSSLPPILRWEAKVMSTPNSISKPLLHG</sequence>
<gene>
    <name evidence="2" type="ORF">CVLEPA_LOCUS24985</name>
</gene>
<dbReference type="EMBL" id="CAWYQH010000130">
    <property type="protein sequence ID" value="CAK8692263.1"/>
    <property type="molecule type" value="Genomic_DNA"/>
</dbReference>
<protein>
    <recommendedName>
        <fullName evidence="4">Kelch domain-containing protein 3</fullName>
    </recommendedName>
</protein>
<dbReference type="InterPro" id="IPR015915">
    <property type="entry name" value="Kelch-typ_b-propeller"/>
</dbReference>
<comment type="caution">
    <text evidence="2">The sequence shown here is derived from an EMBL/GenBank/DDBJ whole genome shotgun (WGS) entry which is preliminary data.</text>
</comment>
<evidence type="ECO:0000313" key="3">
    <source>
        <dbReference type="Proteomes" id="UP001642483"/>
    </source>
</evidence>
<organism evidence="2 3">
    <name type="scientific">Clavelina lepadiformis</name>
    <name type="common">Light-bulb sea squirt</name>
    <name type="synonym">Ascidia lepadiformis</name>
    <dbReference type="NCBI Taxonomy" id="159417"/>
    <lineage>
        <taxon>Eukaryota</taxon>
        <taxon>Metazoa</taxon>
        <taxon>Chordata</taxon>
        <taxon>Tunicata</taxon>
        <taxon>Ascidiacea</taxon>
        <taxon>Aplousobranchia</taxon>
        <taxon>Clavelinidae</taxon>
        <taxon>Clavelina</taxon>
    </lineage>
</organism>
<dbReference type="InterPro" id="IPR006652">
    <property type="entry name" value="Kelch_1"/>
</dbReference>
<name>A0ABP0GLK7_CLALP</name>
<dbReference type="PANTHER" id="PTHR46461">
    <property type="entry name" value="KELCH DOMAIN-CONTAINING PROTEIN 3"/>
    <property type="match status" value="1"/>
</dbReference>
<dbReference type="Proteomes" id="UP001642483">
    <property type="component" value="Unassembled WGS sequence"/>
</dbReference>
<dbReference type="PANTHER" id="PTHR46461:SF1">
    <property type="entry name" value="KELCH DOMAIN-CONTAINING PROTEIN 3"/>
    <property type="match status" value="1"/>
</dbReference>
<dbReference type="SUPFAM" id="SSF117281">
    <property type="entry name" value="Kelch motif"/>
    <property type="match status" value="1"/>
</dbReference>
<keyword evidence="1" id="KW-0880">Kelch repeat</keyword>